<sequence length="238" mass="24997">MTALFLGYMESCVVPDAFAAIPACLMAGCAAQSDHLLSPVPPMAYASSATGVLLAAGYGSRFDPEGIRNKLLARLPDGRPVAYEAAHRLLMIVPRVLAVVRPGSDALARVLNDAGCEVVFSRDAERGMGASLAAAVEASRDAEGWIVSLADMPRIAISTVEAVARKLDEGATLVAPFYNGERGHPAGFGAGHFDALVALDGDTGARELFRRHEVTRLDVDDPGILRDVDTPDDLLGLA</sequence>
<evidence type="ECO:0000313" key="3">
    <source>
        <dbReference type="EMBL" id="CAG4911532.1"/>
    </source>
</evidence>
<gene>
    <name evidence="3" type="ORF">R54767_03802</name>
</gene>
<evidence type="ECO:0000313" key="4">
    <source>
        <dbReference type="Proteomes" id="UP000789752"/>
    </source>
</evidence>
<name>A0ABN7QN96_9BURK</name>
<protein>
    <recommendedName>
        <fullName evidence="2">MobA-like NTP transferase domain-containing protein</fullName>
    </recommendedName>
</protein>
<dbReference type="PANTHER" id="PTHR43777:SF1">
    <property type="entry name" value="MOLYBDENUM COFACTOR CYTIDYLYLTRANSFERASE"/>
    <property type="match status" value="1"/>
</dbReference>
<evidence type="ECO:0000256" key="1">
    <source>
        <dbReference type="ARBA" id="ARBA00022842"/>
    </source>
</evidence>
<dbReference type="Proteomes" id="UP000789752">
    <property type="component" value="Unassembled WGS sequence"/>
</dbReference>
<dbReference type="PANTHER" id="PTHR43777">
    <property type="entry name" value="MOLYBDENUM COFACTOR CYTIDYLYLTRANSFERASE"/>
    <property type="match status" value="1"/>
</dbReference>
<dbReference type="Pfam" id="PF12804">
    <property type="entry name" value="NTP_transf_3"/>
    <property type="match status" value="1"/>
</dbReference>
<evidence type="ECO:0000259" key="2">
    <source>
        <dbReference type="Pfam" id="PF12804"/>
    </source>
</evidence>
<keyword evidence="1" id="KW-0460">Magnesium</keyword>
<dbReference type="EMBL" id="CAJQYY010000023">
    <property type="protein sequence ID" value="CAG4911532.1"/>
    <property type="molecule type" value="Genomic_DNA"/>
</dbReference>
<dbReference type="InterPro" id="IPR025877">
    <property type="entry name" value="MobA-like_NTP_Trfase"/>
</dbReference>
<accession>A0ABN7QN96</accession>
<proteinExistence type="predicted"/>
<feature type="domain" description="MobA-like NTP transferase" evidence="2">
    <location>
        <begin position="51"/>
        <end position="212"/>
    </location>
</feature>
<dbReference type="Gene3D" id="3.90.550.10">
    <property type="entry name" value="Spore Coat Polysaccharide Biosynthesis Protein SpsA, Chain A"/>
    <property type="match status" value="1"/>
</dbReference>
<comment type="caution">
    <text evidence="3">The sequence shown here is derived from an EMBL/GenBank/DDBJ whole genome shotgun (WGS) entry which is preliminary data.</text>
</comment>
<reference evidence="3 4" key="1">
    <citation type="submission" date="2021-04" db="EMBL/GenBank/DDBJ databases">
        <authorList>
            <person name="Vanwijnsberghe S."/>
        </authorList>
    </citation>
    <scope>NUCLEOTIDE SEQUENCE [LARGE SCALE GENOMIC DNA]</scope>
    <source>
        <strain evidence="3 4">LMG 32171</strain>
    </source>
</reference>
<dbReference type="InterPro" id="IPR029044">
    <property type="entry name" value="Nucleotide-diphossugar_trans"/>
</dbReference>
<dbReference type="CDD" id="cd04182">
    <property type="entry name" value="GT_2_like_f"/>
    <property type="match status" value="1"/>
</dbReference>
<organism evidence="3 4">
    <name type="scientific">Paraburkholderia gardini</name>
    <dbReference type="NCBI Taxonomy" id="2823469"/>
    <lineage>
        <taxon>Bacteria</taxon>
        <taxon>Pseudomonadati</taxon>
        <taxon>Pseudomonadota</taxon>
        <taxon>Betaproteobacteria</taxon>
        <taxon>Burkholderiales</taxon>
        <taxon>Burkholderiaceae</taxon>
        <taxon>Paraburkholderia</taxon>
    </lineage>
</organism>
<dbReference type="SUPFAM" id="SSF53448">
    <property type="entry name" value="Nucleotide-diphospho-sugar transferases"/>
    <property type="match status" value="1"/>
</dbReference>
<keyword evidence="4" id="KW-1185">Reference proteome</keyword>